<dbReference type="RefSeq" id="WP_026769902.1">
    <property type="nucleotide sequence ID" value="NZ_FNNO01000001.1"/>
</dbReference>
<evidence type="ECO:0000313" key="3">
    <source>
        <dbReference type="Proteomes" id="UP000198711"/>
    </source>
</evidence>
<dbReference type="InterPro" id="IPR029303">
    <property type="entry name" value="CapF_C"/>
</dbReference>
<organism evidence="2 3">
    <name type="scientific">Hydrobacter penzbergensis</name>
    <dbReference type="NCBI Taxonomy" id="1235997"/>
    <lineage>
        <taxon>Bacteria</taxon>
        <taxon>Pseudomonadati</taxon>
        <taxon>Bacteroidota</taxon>
        <taxon>Chitinophagia</taxon>
        <taxon>Chitinophagales</taxon>
        <taxon>Chitinophagaceae</taxon>
        <taxon>Hydrobacter</taxon>
    </lineage>
</organism>
<name>A0A8X8ID39_9BACT</name>
<dbReference type="AlphaFoldDB" id="A0A8X8ID39"/>
<keyword evidence="3" id="KW-1185">Reference proteome</keyword>
<protein>
    <recommendedName>
        <fullName evidence="1">Capsular polysaccharide assembling protein CapF C-terminal domain-containing protein</fullName>
    </recommendedName>
</protein>
<dbReference type="Pfam" id="PF14667">
    <property type="entry name" value="Polysacc_synt_C"/>
    <property type="match status" value="1"/>
</dbReference>
<dbReference type="Proteomes" id="UP000198711">
    <property type="component" value="Unassembled WGS sequence"/>
</dbReference>
<dbReference type="InterPro" id="IPR011051">
    <property type="entry name" value="RmlC_Cupin_sf"/>
</dbReference>
<comment type="caution">
    <text evidence="2">The sequence shown here is derived from an EMBL/GenBank/DDBJ whole genome shotgun (WGS) entry which is preliminary data.</text>
</comment>
<evidence type="ECO:0000313" key="2">
    <source>
        <dbReference type="EMBL" id="SDW02392.1"/>
    </source>
</evidence>
<accession>A0A8X8ID39</accession>
<sequence>MVKVIPVQQIGSDERGTTHVFETDRTGQFIVSYRKAGSSSGRHYHKGVSPRKNPEQIIIMQGEATVNWFNVRGDEKGTLKVKAPAMVMIEPWAWHEVVADTDIVVFELNALADGQDDTYRIEK</sequence>
<dbReference type="SUPFAM" id="SSF51182">
    <property type="entry name" value="RmlC-like cupins"/>
    <property type="match status" value="1"/>
</dbReference>
<dbReference type="EMBL" id="FNNO01000001">
    <property type="protein sequence ID" value="SDW02392.1"/>
    <property type="molecule type" value="Genomic_DNA"/>
</dbReference>
<proteinExistence type="predicted"/>
<reference evidence="2 3" key="1">
    <citation type="submission" date="2016-10" db="EMBL/GenBank/DDBJ databases">
        <authorList>
            <person name="Varghese N."/>
            <person name="Submissions S."/>
        </authorList>
    </citation>
    <scope>NUCLEOTIDE SEQUENCE [LARGE SCALE GENOMIC DNA]</scope>
    <source>
        <strain evidence="2 3">DSM 25353</strain>
    </source>
</reference>
<dbReference type="InterPro" id="IPR014710">
    <property type="entry name" value="RmlC-like_jellyroll"/>
</dbReference>
<dbReference type="Gene3D" id="2.60.120.10">
    <property type="entry name" value="Jelly Rolls"/>
    <property type="match status" value="1"/>
</dbReference>
<feature type="domain" description="Capsular polysaccharide assembling protein CapF C-terminal" evidence="1">
    <location>
        <begin position="12"/>
        <end position="99"/>
    </location>
</feature>
<gene>
    <name evidence="2" type="ORF">SAMN05444410_10141</name>
</gene>
<evidence type="ECO:0000259" key="1">
    <source>
        <dbReference type="Pfam" id="PF14667"/>
    </source>
</evidence>